<keyword evidence="1" id="KW-0560">Oxidoreductase</keyword>
<evidence type="ECO:0000313" key="7">
    <source>
        <dbReference type="Proteomes" id="UP001302367"/>
    </source>
</evidence>
<evidence type="ECO:0000256" key="1">
    <source>
        <dbReference type="ARBA" id="ARBA00023002"/>
    </source>
</evidence>
<dbReference type="PANTHER" id="PTHR15020">
    <property type="entry name" value="FLAVIN REDUCTASE-RELATED"/>
    <property type="match status" value="1"/>
</dbReference>
<dbReference type="Pfam" id="PF13460">
    <property type="entry name" value="NAD_binding_10"/>
    <property type="match status" value="1"/>
</dbReference>
<keyword evidence="7" id="KW-1185">Reference proteome</keyword>
<comment type="similarity">
    <text evidence="3">Belongs to the avfA family.</text>
</comment>
<evidence type="ECO:0000313" key="6">
    <source>
        <dbReference type="EMBL" id="WPA99641.1"/>
    </source>
</evidence>
<dbReference type="OrthoDB" id="10254221at2759"/>
<dbReference type="SUPFAM" id="SSF51735">
    <property type="entry name" value="NAD(P)-binding Rossmann-fold domains"/>
    <property type="match status" value="1"/>
</dbReference>
<dbReference type="Gene3D" id="3.40.50.720">
    <property type="entry name" value="NAD(P)-binding Rossmann-like Domain"/>
    <property type="match status" value="1"/>
</dbReference>
<dbReference type="EMBL" id="LKMD01000101">
    <property type="protein sequence ID" value="PIA99162.1"/>
    <property type="molecule type" value="Genomic_DNA"/>
</dbReference>
<dbReference type="Proteomes" id="UP001302367">
    <property type="component" value="Chromosome 3"/>
</dbReference>
<name>A0A2G5I3U7_CERBT</name>
<organism evidence="5">
    <name type="scientific">Cercospora beticola</name>
    <name type="common">Sugarbeet leaf spot fungus</name>
    <dbReference type="NCBI Taxonomy" id="122368"/>
    <lineage>
        <taxon>Eukaryota</taxon>
        <taxon>Fungi</taxon>
        <taxon>Dikarya</taxon>
        <taxon>Ascomycota</taxon>
        <taxon>Pezizomycotina</taxon>
        <taxon>Dothideomycetes</taxon>
        <taxon>Dothideomycetidae</taxon>
        <taxon>Mycosphaerellales</taxon>
        <taxon>Mycosphaerellaceae</taxon>
        <taxon>Cercospora</taxon>
    </lineage>
</organism>
<evidence type="ECO:0000256" key="3">
    <source>
        <dbReference type="ARBA" id="ARBA00038376"/>
    </source>
</evidence>
<dbReference type="InterPro" id="IPR036291">
    <property type="entry name" value="NAD(P)-bd_dom_sf"/>
</dbReference>
<dbReference type="GO" id="GO:0004497">
    <property type="term" value="F:monooxygenase activity"/>
    <property type="evidence" value="ECO:0007669"/>
    <property type="project" value="UniProtKB-KW"/>
</dbReference>
<feature type="domain" description="NAD(P)-binding" evidence="4">
    <location>
        <begin position="12"/>
        <end position="219"/>
    </location>
</feature>
<accession>A0A2G5I3U7</accession>
<dbReference type="PANTHER" id="PTHR15020:SF37">
    <property type="entry name" value="OXIDOREDUCTASE MDPK"/>
    <property type="match status" value="1"/>
</dbReference>
<evidence type="ECO:0000313" key="5">
    <source>
        <dbReference type="EMBL" id="PIA99162.1"/>
    </source>
</evidence>
<evidence type="ECO:0000259" key="4">
    <source>
        <dbReference type="Pfam" id="PF13460"/>
    </source>
</evidence>
<protein>
    <submittedName>
        <fullName evidence="5">Oxidoreductase AflX</fullName>
    </submittedName>
</protein>
<dbReference type="InterPro" id="IPR016040">
    <property type="entry name" value="NAD(P)-bd_dom"/>
</dbReference>
<dbReference type="Proteomes" id="UP000230605">
    <property type="component" value="Chromosome 3"/>
</dbReference>
<sequence length="271" mass="29444">MSAPTKTYAVLGATGNCGSALIENLLDRPDANVHAYCRNKAKLLKRFPDLDDKKDRIRIFEGSIQDTELLTSCVSSCQAIFLCVSTNDNIPGCRMAQDVAAAIVGVLKRQRDESIARGQPVQLPKLLLLSSNTTVEHFAKQLPQPLVWVLRQSASYVYHDLIETEKLLRAEESWLTTIYIKPGALSVDAQRGHSLSLTMSDGPLSYLDLAAGMIEAADSPRGGWDRRNVAVNPVAGGKASFPSGTPMCILLGLLRHYLPSLHHALPANTGP</sequence>
<evidence type="ECO:0000256" key="2">
    <source>
        <dbReference type="ARBA" id="ARBA00023033"/>
    </source>
</evidence>
<keyword evidence="2" id="KW-0503">Monooxygenase</keyword>
<dbReference type="AlphaFoldDB" id="A0A2G5I3U7"/>
<reference evidence="5" key="1">
    <citation type="submission" date="2015-10" db="EMBL/GenBank/DDBJ databases">
        <title>The cercosporin biosynthetic gene cluster was horizontally transferred to several fungal lineages and shown to be expanded in Cercospora beticola based on microsynteny with recipient genomes.</title>
        <authorList>
            <person name="De Jonge R."/>
            <person name="Ebert M.K."/>
            <person name="Suttle J.C."/>
            <person name="Jurick Ii W.M."/>
            <person name="Secor G.A."/>
            <person name="Thomma B.P."/>
            <person name="Van De Peer Y."/>
            <person name="Bolton M.D."/>
        </authorList>
    </citation>
    <scope>NUCLEOTIDE SEQUENCE [LARGE SCALE GENOMIC DNA]</scope>
    <source>
        <strain evidence="5">09-40</strain>
    </source>
</reference>
<reference evidence="6 7" key="2">
    <citation type="submission" date="2023-09" db="EMBL/GenBank/DDBJ databases">
        <title>Complete-Gapless Cercospora beticola genome.</title>
        <authorList>
            <person name="Wyatt N.A."/>
            <person name="Spanner R.E."/>
            <person name="Bolton M.D."/>
        </authorList>
    </citation>
    <scope>NUCLEOTIDE SEQUENCE [LARGE SCALE GENOMIC DNA]</scope>
    <source>
        <strain evidence="6">Cb09-40</strain>
    </source>
</reference>
<gene>
    <name evidence="5" type="ORF">CB0940_02501</name>
    <name evidence="6" type="ORF">RHO25_004259</name>
</gene>
<proteinExistence type="inferred from homology"/>
<dbReference type="EMBL" id="CP134186">
    <property type="protein sequence ID" value="WPA99641.1"/>
    <property type="molecule type" value="Genomic_DNA"/>
</dbReference>